<dbReference type="InterPro" id="IPR006073">
    <property type="entry name" value="GTP-bd"/>
</dbReference>
<dbReference type="SUPFAM" id="SSF52540">
    <property type="entry name" value="P-loop containing nucleoside triphosphate hydrolases"/>
    <property type="match status" value="1"/>
</dbReference>
<feature type="domain" description="G" evidence="3">
    <location>
        <begin position="83"/>
        <end position="225"/>
    </location>
</feature>
<proteinExistence type="predicted"/>
<keyword evidence="2" id="KW-1133">Transmembrane helix</keyword>
<dbReference type="InterPro" id="IPR027417">
    <property type="entry name" value="P-loop_NTPase"/>
</dbReference>
<protein>
    <recommendedName>
        <fullName evidence="3">G domain-containing protein</fullName>
    </recommendedName>
</protein>
<dbReference type="EMBL" id="HBKO01005452">
    <property type="protein sequence ID" value="CAE2197295.1"/>
    <property type="molecule type" value="Transcribed_RNA"/>
</dbReference>
<dbReference type="Gene3D" id="3.40.50.300">
    <property type="entry name" value="P-loop containing nucleotide triphosphate hydrolases"/>
    <property type="match status" value="1"/>
</dbReference>
<dbReference type="AlphaFoldDB" id="A0A7S4HF65"/>
<feature type="coiled-coil region" evidence="1">
    <location>
        <begin position="290"/>
        <end position="318"/>
    </location>
</feature>
<keyword evidence="1" id="KW-0175">Coiled coil</keyword>
<name>A0A7S4HF65_9EUKA</name>
<evidence type="ECO:0000256" key="1">
    <source>
        <dbReference type="SAM" id="Coils"/>
    </source>
</evidence>
<sequence>MARTTASPGKKKVDAFAEDTNVTEQILKEVHEMYVLTDTGAPLSTATYEPSVKPAQLAPGKEGIMAICSKLGLKCIAPRRKINVMIVGNHSAGKSSYINWYIGEQVQKCAVAIETQGFTFCTSGKQRHTLKGEATLQLFQHLIPELEPFKPAIYNGVQTEISTSKNKCFGLITFIDTPGLVDGSFHYPFDVEQAIVAMARHTDLIYIFFDPIGQALCDRTMKTIELLNKEHADKLRYFLSKADTVPDERDRQKVVVQITQNLSSRIRNAHAFELPSIYIPDYTADSCPIHNALEKTCEEMEQTIAQSVQNNLNNLERDCRLVASTIDDLLAADRQNRKFNRTAFCYGHCMFLAALHLPALALALLFARADFSWLQRLADAAPEPYEVLNSTANALLHDGGATGGLLSMHQFLFGTLVATVLLYLASRIVGRYKPYYSKREVANLQQTRAFVLGELLEKKARLYKTYFDQSVSDVQ</sequence>
<feature type="transmembrane region" description="Helical" evidence="2">
    <location>
        <begin position="343"/>
        <end position="367"/>
    </location>
</feature>
<dbReference type="PANTHER" id="PTHR42698:SF2">
    <property type="entry name" value="GTPASE ERA-LIKE, CHLOROPLASTIC"/>
    <property type="match status" value="1"/>
</dbReference>
<dbReference type="GO" id="GO:0043024">
    <property type="term" value="F:ribosomal small subunit binding"/>
    <property type="evidence" value="ECO:0007669"/>
    <property type="project" value="TreeGrafter"/>
</dbReference>
<accession>A0A7S4HF65</accession>
<feature type="transmembrane region" description="Helical" evidence="2">
    <location>
        <begin position="411"/>
        <end position="429"/>
    </location>
</feature>
<evidence type="ECO:0000256" key="2">
    <source>
        <dbReference type="SAM" id="Phobius"/>
    </source>
</evidence>
<evidence type="ECO:0000313" key="4">
    <source>
        <dbReference type="EMBL" id="CAE2197295.1"/>
    </source>
</evidence>
<keyword evidence="2" id="KW-0812">Transmembrane</keyword>
<evidence type="ECO:0000259" key="3">
    <source>
        <dbReference type="Pfam" id="PF01926"/>
    </source>
</evidence>
<gene>
    <name evidence="4" type="ORF">CPOL0286_LOCUS2649</name>
</gene>
<reference evidence="4" key="1">
    <citation type="submission" date="2021-01" db="EMBL/GenBank/DDBJ databases">
        <authorList>
            <person name="Corre E."/>
            <person name="Pelletier E."/>
            <person name="Niang G."/>
            <person name="Scheremetjew M."/>
            <person name="Finn R."/>
            <person name="Kale V."/>
            <person name="Holt S."/>
            <person name="Cochrane G."/>
            <person name="Meng A."/>
            <person name="Brown T."/>
            <person name="Cohen L."/>
        </authorList>
    </citation>
    <scope>NUCLEOTIDE SEQUENCE</scope>
    <source>
        <strain evidence="4">UIO037</strain>
    </source>
</reference>
<dbReference type="GO" id="GO:0000028">
    <property type="term" value="P:ribosomal small subunit assembly"/>
    <property type="evidence" value="ECO:0007669"/>
    <property type="project" value="TreeGrafter"/>
</dbReference>
<dbReference type="InterPro" id="IPR005662">
    <property type="entry name" value="GTPase_Era-like"/>
</dbReference>
<keyword evidence="2" id="KW-0472">Membrane</keyword>
<dbReference type="PANTHER" id="PTHR42698">
    <property type="entry name" value="GTPASE ERA"/>
    <property type="match status" value="1"/>
</dbReference>
<dbReference type="GO" id="GO:0005525">
    <property type="term" value="F:GTP binding"/>
    <property type="evidence" value="ECO:0007669"/>
    <property type="project" value="InterPro"/>
</dbReference>
<dbReference type="GO" id="GO:0019843">
    <property type="term" value="F:rRNA binding"/>
    <property type="evidence" value="ECO:0007669"/>
    <property type="project" value="TreeGrafter"/>
</dbReference>
<organism evidence="4">
    <name type="scientific">Prymnesium polylepis</name>
    <dbReference type="NCBI Taxonomy" id="72548"/>
    <lineage>
        <taxon>Eukaryota</taxon>
        <taxon>Haptista</taxon>
        <taxon>Haptophyta</taxon>
        <taxon>Prymnesiophyceae</taxon>
        <taxon>Prymnesiales</taxon>
        <taxon>Prymnesiaceae</taxon>
        <taxon>Prymnesium</taxon>
    </lineage>
</organism>
<dbReference type="Pfam" id="PF01926">
    <property type="entry name" value="MMR_HSR1"/>
    <property type="match status" value="1"/>
</dbReference>